<dbReference type="InterPro" id="IPR052727">
    <property type="entry name" value="Rab4/Rab5_effector"/>
</dbReference>
<dbReference type="InterPro" id="IPR011011">
    <property type="entry name" value="Znf_FYVE_PHD"/>
</dbReference>
<dbReference type="SUPFAM" id="SSF57903">
    <property type="entry name" value="FYVE/PHD zinc finger"/>
    <property type="match status" value="1"/>
</dbReference>
<feature type="compositionally biased region" description="Acidic residues" evidence="1">
    <location>
        <begin position="530"/>
        <end position="543"/>
    </location>
</feature>
<evidence type="ECO:0008006" key="4">
    <source>
        <dbReference type="Google" id="ProtNLM"/>
    </source>
</evidence>
<dbReference type="Proteomes" id="UP001162031">
    <property type="component" value="Unassembled WGS sequence"/>
</dbReference>
<feature type="region of interest" description="Disordered" evidence="1">
    <location>
        <begin position="466"/>
        <end position="586"/>
    </location>
</feature>
<reference evidence="2" key="1">
    <citation type="submission" date="2022-12" db="EMBL/GenBank/DDBJ databases">
        <authorList>
            <person name="Webb A."/>
        </authorList>
    </citation>
    <scope>NUCLEOTIDE SEQUENCE</scope>
    <source>
        <strain evidence="2">Hp1</strain>
    </source>
</reference>
<feature type="compositionally biased region" description="Low complexity" evidence="1">
    <location>
        <begin position="105"/>
        <end position="130"/>
    </location>
</feature>
<comment type="caution">
    <text evidence="2">The sequence shown here is derived from an EMBL/GenBank/DDBJ whole genome shotgun (WGS) entry which is preliminary data.</text>
</comment>
<name>A0AAV0TVQ2_HYABA</name>
<accession>A0AAV0TVQ2</accession>
<organism evidence="2 3">
    <name type="scientific">Hyaloperonospora brassicae</name>
    <name type="common">Brassica downy mildew</name>
    <name type="synonym">Peronospora brassicae</name>
    <dbReference type="NCBI Taxonomy" id="162125"/>
    <lineage>
        <taxon>Eukaryota</taxon>
        <taxon>Sar</taxon>
        <taxon>Stramenopiles</taxon>
        <taxon>Oomycota</taxon>
        <taxon>Peronosporomycetes</taxon>
        <taxon>Peronosporales</taxon>
        <taxon>Peronosporaceae</taxon>
        <taxon>Hyaloperonospora</taxon>
    </lineage>
</organism>
<gene>
    <name evidence="2" type="ORF">HBR001_LOCUS4197</name>
</gene>
<protein>
    <recommendedName>
        <fullName evidence="4">FYVE-type domain-containing protein</fullName>
    </recommendedName>
</protein>
<dbReference type="PANTHER" id="PTHR13510">
    <property type="entry name" value="FYVE-FINGER-CONTAINING RAB5 EFFECTOR PROTEIN RABENOSYN-5-RELATED"/>
    <property type="match status" value="1"/>
</dbReference>
<dbReference type="AlphaFoldDB" id="A0AAV0TVQ2"/>
<dbReference type="CDD" id="cd00065">
    <property type="entry name" value="FYVE_like_SF"/>
    <property type="match status" value="1"/>
</dbReference>
<feature type="region of interest" description="Disordered" evidence="1">
    <location>
        <begin position="98"/>
        <end position="153"/>
    </location>
</feature>
<proteinExistence type="predicted"/>
<evidence type="ECO:0000313" key="3">
    <source>
        <dbReference type="Proteomes" id="UP001162031"/>
    </source>
</evidence>
<dbReference type="EMBL" id="CANTFL010000810">
    <property type="protein sequence ID" value="CAI5727881.1"/>
    <property type="molecule type" value="Genomic_DNA"/>
</dbReference>
<evidence type="ECO:0000256" key="1">
    <source>
        <dbReference type="SAM" id="MobiDB-lite"/>
    </source>
</evidence>
<feature type="compositionally biased region" description="Polar residues" evidence="1">
    <location>
        <begin position="469"/>
        <end position="482"/>
    </location>
</feature>
<evidence type="ECO:0000313" key="2">
    <source>
        <dbReference type="EMBL" id="CAI5727881.1"/>
    </source>
</evidence>
<dbReference type="PANTHER" id="PTHR13510:SF44">
    <property type="entry name" value="RABENOSYN-5"/>
    <property type="match status" value="1"/>
</dbReference>
<sequence>MSHHRFPLRETVFPPLHLSEATKAHFVDRALKQLTEALQDYDRYQQWQATRPPSLRYQLHPAMWKPLKSCEQLTVYRRVASDEAVVAAPSIVETRRRARSRTLEDVSVPTTSSSVAMTAATSDSVSSAPANGSVPTVTSWSRCPERSPGATTSTTEWALPTLLQVGTIEGTLDDVMYGATCFDAAGALIRSAYTDEEVVDADTLHEFQGPTVDDPFRFLGLKWLVRSAPSTVKAFVWPRDLTFIAATGVLTRPGGDRVGYQVMRSVDLGKGFGPLEHQRIIRARVSACYLYRQTSANTVDVHMKTNFEPSGSAHESIALMFAVNSLTSCFKSAICAQNKKLSWLLGHPAIAEKADAGAAMPGKKKQRVDCRVCSRPIGPFSRGASCRVCHARACTTCYVKKKLSFSGSGHKTIEHHAIVICTHCLTFARQLASLDIARQEVAERERLGRRRGLLCRATAASMRRGLRCRSNSRVNTGKQLLSSRRKGREISRADVGRVVGAAPRRGTSWSPRRTRSQRKETSSPRAVSDDNADTDDEDDDDDKGGDATHCVPDQPRRKAQSTPSDCSQVPRAGTRAVHETDDDDAASPVMADRALHADALDDCWHVVGWRPTAMATGVPILGDALPEAAEQYAWGAAVPSPITCPRVEPQAAWPSPPSLLLSPSVALLAQTEASRRMARDGRCGGRTPHMPLPAIPRIKSGASVQEVLAQFAELCHAADAVYWAARNHAGNPLEPTVCPRGRISRLDMSAVD</sequence>
<keyword evidence="3" id="KW-1185">Reference proteome</keyword>